<dbReference type="AlphaFoldDB" id="A0A6J7J2M6"/>
<dbReference type="EMBL" id="CAFBMX010000008">
    <property type="protein sequence ID" value="CAB4937563.1"/>
    <property type="molecule type" value="Genomic_DNA"/>
</dbReference>
<keyword evidence="2" id="KW-1133">Transmembrane helix</keyword>
<feature type="transmembrane region" description="Helical" evidence="2">
    <location>
        <begin position="125"/>
        <end position="151"/>
    </location>
</feature>
<feature type="transmembrane region" description="Helical" evidence="2">
    <location>
        <begin position="171"/>
        <end position="197"/>
    </location>
</feature>
<gene>
    <name evidence="3" type="ORF">UFOPK3674_01584</name>
</gene>
<feature type="transmembrane region" description="Helical" evidence="2">
    <location>
        <begin position="204"/>
        <end position="222"/>
    </location>
</feature>
<feature type="region of interest" description="Disordered" evidence="1">
    <location>
        <begin position="252"/>
        <end position="309"/>
    </location>
</feature>
<keyword evidence="2" id="KW-0472">Membrane</keyword>
<feature type="transmembrane region" description="Helical" evidence="2">
    <location>
        <begin position="89"/>
        <end position="113"/>
    </location>
</feature>
<feature type="compositionally biased region" description="Low complexity" evidence="1">
    <location>
        <begin position="262"/>
        <end position="280"/>
    </location>
</feature>
<evidence type="ECO:0000256" key="1">
    <source>
        <dbReference type="SAM" id="MobiDB-lite"/>
    </source>
</evidence>
<accession>A0A6J7J2M6</accession>
<feature type="transmembrane region" description="Helical" evidence="2">
    <location>
        <begin position="228"/>
        <end position="246"/>
    </location>
</feature>
<feature type="compositionally biased region" description="Pro residues" evidence="1">
    <location>
        <begin position="281"/>
        <end position="292"/>
    </location>
</feature>
<organism evidence="3">
    <name type="scientific">freshwater metagenome</name>
    <dbReference type="NCBI Taxonomy" id="449393"/>
    <lineage>
        <taxon>unclassified sequences</taxon>
        <taxon>metagenomes</taxon>
        <taxon>ecological metagenomes</taxon>
    </lineage>
</organism>
<name>A0A6J7J2M6_9ZZZZ</name>
<keyword evidence="2" id="KW-0812">Transmembrane</keyword>
<evidence type="ECO:0000256" key="2">
    <source>
        <dbReference type="SAM" id="Phobius"/>
    </source>
</evidence>
<sequence length="309" mass="32139">MATDTPTLSPAETLAWEEEHRSRAAIAAWAAGILTLIGAIVTSIAFSGLPKFEDRTVTIIDGLGDLAAGRPIPAGRAVLQLAYIGDHPAGFLVGPFLSAIGAVLLYFALAYLFRAIRARSSSLSQLVLIALATGAVTYAIGTALVGIMRVVEGANLAADATNRDALEALQSGPMVVGTIIQLLGSFILGFAVVMISLNGMRTGLLTRFVGIIGMVAGATFVLPLDQQGIIRSFWIGAVGFLIAGRWPSPVPAWRTGSSEPWPSAAEIQAQKAAAKQAAGGPVPPAAPSPAPPADGELTQGQRRKKRKRR</sequence>
<reference evidence="3" key="1">
    <citation type="submission" date="2020-05" db="EMBL/GenBank/DDBJ databases">
        <authorList>
            <person name="Chiriac C."/>
            <person name="Salcher M."/>
            <person name="Ghai R."/>
            <person name="Kavagutti S V."/>
        </authorList>
    </citation>
    <scope>NUCLEOTIDE SEQUENCE</scope>
</reference>
<proteinExistence type="predicted"/>
<evidence type="ECO:0000313" key="3">
    <source>
        <dbReference type="EMBL" id="CAB4937563.1"/>
    </source>
</evidence>
<protein>
    <submittedName>
        <fullName evidence="3">Unannotated protein</fullName>
    </submittedName>
</protein>
<feature type="transmembrane region" description="Helical" evidence="2">
    <location>
        <begin position="26"/>
        <end position="46"/>
    </location>
</feature>